<feature type="signal peptide" evidence="3">
    <location>
        <begin position="1"/>
        <end position="23"/>
    </location>
</feature>
<dbReference type="Proteomes" id="UP000251993">
    <property type="component" value="Chromosome"/>
</dbReference>
<protein>
    <submittedName>
        <fullName evidence="5">Ligand-binding protein</fullName>
    </submittedName>
</protein>
<feature type="domain" description="Polysaccharide export protein N-terminal" evidence="4">
    <location>
        <begin position="55"/>
        <end position="152"/>
    </location>
</feature>
<dbReference type="RefSeq" id="WP_114069255.1">
    <property type="nucleotide sequence ID" value="NZ_CP030850.1"/>
</dbReference>
<evidence type="ECO:0000313" key="5">
    <source>
        <dbReference type="EMBL" id="AXE20492.1"/>
    </source>
</evidence>
<evidence type="ECO:0000256" key="2">
    <source>
        <dbReference type="SAM" id="Phobius"/>
    </source>
</evidence>
<dbReference type="PANTHER" id="PTHR33619">
    <property type="entry name" value="POLYSACCHARIDE EXPORT PROTEIN GFCE-RELATED"/>
    <property type="match status" value="1"/>
</dbReference>
<evidence type="ECO:0000313" key="6">
    <source>
        <dbReference type="Proteomes" id="UP000251993"/>
    </source>
</evidence>
<keyword evidence="2" id="KW-1133">Transmembrane helix</keyword>
<sequence length="281" mass="30964">MSNIQTKLLLLLLSIAAIFQLSSCTTVQKITPPSLEYFQTENASFPAYLETNLPQVAKIQKDDILAVIVSSLNKESNEILNFTNINTLPVSVFSGNVGGGSQPLGYPVDSSGAVVIPLIGKIMLGGLTLQKAEDKIRQELEKSIKDPVVNVRFMNHKFSILGEVGAVGTYNLLDERTTILEAIALAGDLTMFGKRDSVTVIRYKDGKREIGKVNLRNRTVFTSPYFYVQNGDLIYVEPTKDKFIPLPPQPQAPPPSLFLQRAPIYLSLVSTVVILFSLFTR</sequence>
<dbReference type="PANTHER" id="PTHR33619:SF3">
    <property type="entry name" value="POLYSACCHARIDE EXPORT PROTEIN GFCE-RELATED"/>
    <property type="match status" value="1"/>
</dbReference>
<feature type="transmembrane region" description="Helical" evidence="2">
    <location>
        <begin position="262"/>
        <end position="280"/>
    </location>
</feature>
<dbReference type="InterPro" id="IPR003715">
    <property type="entry name" value="Poly_export_N"/>
</dbReference>
<name>A0A344TPC1_9BACT</name>
<dbReference type="OrthoDB" id="662756at2"/>
<dbReference type="Pfam" id="PF02563">
    <property type="entry name" value="Poly_export"/>
    <property type="match status" value="1"/>
</dbReference>
<keyword evidence="6" id="KW-1185">Reference proteome</keyword>
<keyword evidence="1 3" id="KW-0732">Signal</keyword>
<evidence type="ECO:0000256" key="3">
    <source>
        <dbReference type="SAM" id="SignalP"/>
    </source>
</evidence>
<dbReference type="Gene3D" id="3.10.560.10">
    <property type="entry name" value="Outer membrane lipoprotein wza domain like"/>
    <property type="match status" value="1"/>
</dbReference>
<dbReference type="AlphaFoldDB" id="A0A344TPC1"/>
<dbReference type="EMBL" id="CP030850">
    <property type="protein sequence ID" value="AXE20492.1"/>
    <property type="molecule type" value="Genomic_DNA"/>
</dbReference>
<dbReference type="KEGG" id="run:DR864_23515"/>
<feature type="chain" id="PRO_5016939278" evidence="3">
    <location>
        <begin position="24"/>
        <end position="281"/>
    </location>
</feature>
<evidence type="ECO:0000259" key="4">
    <source>
        <dbReference type="Pfam" id="PF02563"/>
    </source>
</evidence>
<evidence type="ECO:0000256" key="1">
    <source>
        <dbReference type="ARBA" id="ARBA00022729"/>
    </source>
</evidence>
<gene>
    <name evidence="5" type="ORF">DR864_23515</name>
</gene>
<proteinExistence type="predicted"/>
<dbReference type="InterPro" id="IPR049712">
    <property type="entry name" value="Poly_export"/>
</dbReference>
<keyword evidence="2" id="KW-0812">Transmembrane</keyword>
<dbReference type="GO" id="GO:0015159">
    <property type="term" value="F:polysaccharide transmembrane transporter activity"/>
    <property type="evidence" value="ECO:0007669"/>
    <property type="project" value="InterPro"/>
</dbReference>
<reference evidence="5 6" key="1">
    <citation type="submission" date="2018-07" db="EMBL/GenBank/DDBJ databases">
        <title>Genome sequencing of Runella.</title>
        <authorList>
            <person name="Baek M.-G."/>
            <person name="Yi H."/>
        </authorList>
    </citation>
    <scope>NUCLEOTIDE SEQUENCE [LARGE SCALE GENOMIC DNA]</scope>
    <source>
        <strain evidence="5 6">HYN0085</strain>
    </source>
</reference>
<organism evidence="5 6">
    <name type="scientific">Runella rosea</name>
    <dbReference type="NCBI Taxonomy" id="2259595"/>
    <lineage>
        <taxon>Bacteria</taxon>
        <taxon>Pseudomonadati</taxon>
        <taxon>Bacteroidota</taxon>
        <taxon>Cytophagia</taxon>
        <taxon>Cytophagales</taxon>
        <taxon>Spirosomataceae</taxon>
        <taxon>Runella</taxon>
    </lineage>
</organism>
<keyword evidence="2" id="KW-0472">Membrane</keyword>
<accession>A0A344TPC1</accession>